<organism evidence="1 2">
    <name type="scientific">Araneus ventricosus</name>
    <name type="common">Orbweaver spider</name>
    <name type="synonym">Epeira ventricosa</name>
    <dbReference type="NCBI Taxonomy" id="182803"/>
    <lineage>
        <taxon>Eukaryota</taxon>
        <taxon>Metazoa</taxon>
        <taxon>Ecdysozoa</taxon>
        <taxon>Arthropoda</taxon>
        <taxon>Chelicerata</taxon>
        <taxon>Arachnida</taxon>
        <taxon>Araneae</taxon>
        <taxon>Araneomorphae</taxon>
        <taxon>Entelegynae</taxon>
        <taxon>Araneoidea</taxon>
        <taxon>Araneidae</taxon>
        <taxon>Araneus</taxon>
    </lineage>
</organism>
<accession>A0A4Y2AD69</accession>
<dbReference type="EMBL" id="BGPR01000011">
    <property type="protein sequence ID" value="GBL76914.1"/>
    <property type="molecule type" value="Genomic_DNA"/>
</dbReference>
<sequence length="94" mass="10930">MVRWYNVGFEGKGSQFRDPNTPEVCCRCGVTVISRCPHVRLALKFMEWDASSGVVLFILLEFKSTKSVPENPHIVFKWHITWTKQEKFSKNVLL</sequence>
<evidence type="ECO:0000313" key="2">
    <source>
        <dbReference type="Proteomes" id="UP000499080"/>
    </source>
</evidence>
<comment type="caution">
    <text evidence="1">The sequence shown here is derived from an EMBL/GenBank/DDBJ whole genome shotgun (WGS) entry which is preliminary data.</text>
</comment>
<gene>
    <name evidence="1" type="ORF">AVEN_12591_1</name>
</gene>
<protein>
    <submittedName>
        <fullName evidence="1">Uncharacterized protein</fullName>
    </submittedName>
</protein>
<keyword evidence="2" id="KW-1185">Reference proteome</keyword>
<name>A0A4Y2AD69_ARAVE</name>
<dbReference type="Proteomes" id="UP000499080">
    <property type="component" value="Unassembled WGS sequence"/>
</dbReference>
<proteinExistence type="predicted"/>
<reference evidence="1 2" key="1">
    <citation type="journal article" date="2019" name="Sci. Rep.">
        <title>Orb-weaving spider Araneus ventricosus genome elucidates the spidroin gene catalogue.</title>
        <authorList>
            <person name="Kono N."/>
            <person name="Nakamura H."/>
            <person name="Ohtoshi R."/>
            <person name="Moran D.A.P."/>
            <person name="Shinohara A."/>
            <person name="Yoshida Y."/>
            <person name="Fujiwara M."/>
            <person name="Mori M."/>
            <person name="Tomita M."/>
            <person name="Arakawa K."/>
        </authorList>
    </citation>
    <scope>NUCLEOTIDE SEQUENCE [LARGE SCALE GENOMIC DNA]</scope>
</reference>
<dbReference type="AlphaFoldDB" id="A0A4Y2AD69"/>
<evidence type="ECO:0000313" key="1">
    <source>
        <dbReference type="EMBL" id="GBL76914.1"/>
    </source>
</evidence>